<comment type="caution">
    <text evidence="1">The sequence shown here is derived from an EMBL/GenBank/DDBJ whole genome shotgun (WGS) entry which is preliminary data.</text>
</comment>
<reference evidence="1" key="1">
    <citation type="submission" date="2023-03" db="EMBL/GenBank/DDBJ databases">
        <title>Massive genome expansion in bonnet fungi (Mycena s.s.) driven by repeated elements and novel gene families across ecological guilds.</title>
        <authorList>
            <consortium name="Lawrence Berkeley National Laboratory"/>
            <person name="Harder C.B."/>
            <person name="Miyauchi S."/>
            <person name="Viragh M."/>
            <person name="Kuo A."/>
            <person name="Thoen E."/>
            <person name="Andreopoulos B."/>
            <person name="Lu D."/>
            <person name="Skrede I."/>
            <person name="Drula E."/>
            <person name="Henrissat B."/>
            <person name="Morin E."/>
            <person name="Kohler A."/>
            <person name="Barry K."/>
            <person name="LaButti K."/>
            <person name="Morin E."/>
            <person name="Salamov A."/>
            <person name="Lipzen A."/>
            <person name="Mereny Z."/>
            <person name="Hegedus B."/>
            <person name="Baldrian P."/>
            <person name="Stursova M."/>
            <person name="Weitz H."/>
            <person name="Taylor A."/>
            <person name="Grigoriev I.V."/>
            <person name="Nagy L.G."/>
            <person name="Martin F."/>
            <person name="Kauserud H."/>
        </authorList>
    </citation>
    <scope>NUCLEOTIDE SEQUENCE</scope>
    <source>
        <strain evidence="1">CBHHK200</strain>
    </source>
</reference>
<dbReference type="AlphaFoldDB" id="A0AAD6XB38"/>
<organism evidence="1 2">
    <name type="scientific">Mycena alexandri</name>
    <dbReference type="NCBI Taxonomy" id="1745969"/>
    <lineage>
        <taxon>Eukaryota</taxon>
        <taxon>Fungi</taxon>
        <taxon>Dikarya</taxon>
        <taxon>Basidiomycota</taxon>
        <taxon>Agaricomycotina</taxon>
        <taxon>Agaricomycetes</taxon>
        <taxon>Agaricomycetidae</taxon>
        <taxon>Agaricales</taxon>
        <taxon>Marasmiineae</taxon>
        <taxon>Mycenaceae</taxon>
        <taxon>Mycena</taxon>
    </lineage>
</organism>
<sequence length="475" mass="53890">MGLAFLRCRPRCVLIVVALVVVIFVTATTVHPKLRHIARVNYNYYVGDAGPWRTGLSSQDGPPRYTALREWEANLPQHNLSLPFPEGKTGRYVKFANQARVLGWNNCFNEVLMNAHLAYVSGRSYVFQDYVWTREHYQWPAETWLNVNPRTPLNAIVSGPVAGGPFESDDPAPRAISEDWFDTVCPLWSRTYINVHDVKRALVDAPGTEVLATWQKLLRDSPDRCIEVTHSKSESFPQTFDLSLFGSPRVLTLWDSFSQSPISRLLDASPIVRAAVDRNAYLFLPRGPRPPHPAPRSPFQRMLAFHLRRGDYEGHCRGLTYINAVFYSWNMFPHLPDRFVSEPDAPGKDARFLERCWPDQAGVLRKAADARRDYMAHAAAQGMQDATLDVMHLLTNEKSAWIDGLKHALEQDGWSISTSMDLVLDVEQTDVSMAVDMEIARRAAVFVGNGWSSFTSNIVYQRLVDKRDPITIRFS</sequence>
<gene>
    <name evidence="1" type="ORF">C8F04DRAFT_1390802</name>
</gene>
<name>A0AAD6XB38_9AGAR</name>
<evidence type="ECO:0000313" key="2">
    <source>
        <dbReference type="Proteomes" id="UP001218188"/>
    </source>
</evidence>
<accession>A0AAD6XB38</accession>
<keyword evidence="2" id="KW-1185">Reference proteome</keyword>
<protein>
    <submittedName>
        <fullName evidence="1">Uncharacterized protein</fullName>
    </submittedName>
</protein>
<dbReference type="Gene3D" id="3.40.50.11350">
    <property type="match status" value="1"/>
</dbReference>
<dbReference type="EMBL" id="JARJCM010000014">
    <property type="protein sequence ID" value="KAJ7041915.1"/>
    <property type="molecule type" value="Genomic_DNA"/>
</dbReference>
<evidence type="ECO:0000313" key="1">
    <source>
        <dbReference type="EMBL" id="KAJ7041915.1"/>
    </source>
</evidence>
<dbReference type="CDD" id="cd11296">
    <property type="entry name" value="O-FucT_like"/>
    <property type="match status" value="1"/>
</dbReference>
<dbReference type="Proteomes" id="UP001218188">
    <property type="component" value="Unassembled WGS sequence"/>
</dbReference>
<proteinExistence type="predicted"/>